<organism evidence="1 2">
    <name type="scientific">Lepeophtheirus salmonis</name>
    <name type="common">Salmon louse</name>
    <name type="synonym">Caligus salmonis</name>
    <dbReference type="NCBI Taxonomy" id="72036"/>
    <lineage>
        <taxon>Eukaryota</taxon>
        <taxon>Metazoa</taxon>
        <taxon>Ecdysozoa</taxon>
        <taxon>Arthropoda</taxon>
        <taxon>Crustacea</taxon>
        <taxon>Multicrustacea</taxon>
        <taxon>Hexanauplia</taxon>
        <taxon>Copepoda</taxon>
        <taxon>Siphonostomatoida</taxon>
        <taxon>Caligidae</taxon>
        <taxon>Lepeophtheirus</taxon>
    </lineage>
</organism>
<name>A0A7R8CTC3_LEPSM</name>
<evidence type="ECO:0000313" key="2">
    <source>
        <dbReference type="Proteomes" id="UP000675881"/>
    </source>
</evidence>
<protein>
    <submittedName>
        <fullName evidence="1">(salmon louse) hypothetical protein</fullName>
    </submittedName>
</protein>
<dbReference type="AlphaFoldDB" id="A0A7R8CTC3"/>
<accession>A0A7R8CTC3</accession>
<gene>
    <name evidence="1" type="ORF">LSAA_9064</name>
</gene>
<reference evidence="1" key="1">
    <citation type="submission" date="2021-02" db="EMBL/GenBank/DDBJ databases">
        <authorList>
            <person name="Bekaert M."/>
        </authorList>
    </citation>
    <scope>NUCLEOTIDE SEQUENCE</scope>
    <source>
        <strain evidence="1">IoA-00</strain>
    </source>
</reference>
<sequence length="126" mass="14686">MESAYGQIDNFQLNEEQRLCTVIIALVNSKCKITKKEIANTLGLKIRFSQKIKKWLEEYIEHPASILKKKLNAKEDRKKSRDDSFIMRVEAVIDTPSRSIASLDMEFGVNWNTMARFTQEDLRCRS</sequence>
<keyword evidence="2" id="KW-1185">Reference proteome</keyword>
<dbReference type="Proteomes" id="UP000675881">
    <property type="component" value="Chromosome 4"/>
</dbReference>
<evidence type="ECO:0000313" key="1">
    <source>
        <dbReference type="EMBL" id="CAF2925213.1"/>
    </source>
</evidence>
<proteinExistence type="predicted"/>
<dbReference type="EMBL" id="HG994583">
    <property type="protein sequence ID" value="CAF2925213.1"/>
    <property type="molecule type" value="Genomic_DNA"/>
</dbReference>